<gene>
    <name evidence="3" type="ORF">AAE3_LOCUS13881</name>
</gene>
<dbReference type="EMBL" id="CACVBS010000112">
    <property type="protein sequence ID" value="CAA7271809.1"/>
    <property type="molecule type" value="Genomic_DNA"/>
</dbReference>
<keyword evidence="4" id="KW-1185">Reference proteome</keyword>
<evidence type="ECO:0000313" key="4">
    <source>
        <dbReference type="Proteomes" id="UP000467700"/>
    </source>
</evidence>
<evidence type="ECO:0000256" key="1">
    <source>
        <dbReference type="ARBA" id="ARBA00010490"/>
    </source>
</evidence>
<dbReference type="OrthoDB" id="10252486at2759"/>
<dbReference type="Gene3D" id="1.10.8.140">
    <property type="entry name" value="PDCD5-like"/>
    <property type="match status" value="1"/>
</dbReference>
<dbReference type="GO" id="GO:0005634">
    <property type="term" value="C:nucleus"/>
    <property type="evidence" value="ECO:0007669"/>
    <property type="project" value="TreeGrafter"/>
</dbReference>
<dbReference type="Proteomes" id="UP000467700">
    <property type="component" value="Unassembled WGS sequence"/>
</dbReference>
<dbReference type="InterPro" id="IPR002836">
    <property type="entry name" value="PDCD5-like"/>
</dbReference>
<proteinExistence type="inferred from homology"/>
<comment type="caution">
    <text evidence="3">The sequence shown here is derived from an EMBL/GenBank/DDBJ whole genome shotgun (WGS) entry which is preliminary data.</text>
</comment>
<dbReference type="GO" id="GO:0003677">
    <property type="term" value="F:DNA binding"/>
    <property type="evidence" value="ECO:0007669"/>
    <property type="project" value="InterPro"/>
</dbReference>
<dbReference type="GO" id="GO:0005829">
    <property type="term" value="C:cytosol"/>
    <property type="evidence" value="ECO:0007669"/>
    <property type="project" value="TreeGrafter"/>
</dbReference>
<reference evidence="3 4" key="1">
    <citation type="submission" date="2020-01" db="EMBL/GenBank/DDBJ databases">
        <authorList>
            <person name="Gupta K D."/>
        </authorList>
    </citation>
    <scope>NUCLEOTIDE SEQUENCE [LARGE SCALE GENOMIC DNA]</scope>
</reference>
<dbReference type="PANTHER" id="PTHR10840">
    <property type="entry name" value="PROGRAMMED CELL DEATH PROTEIN 5"/>
    <property type="match status" value="1"/>
</dbReference>
<evidence type="ECO:0008006" key="5">
    <source>
        <dbReference type="Google" id="ProtNLM"/>
    </source>
</evidence>
<dbReference type="SUPFAM" id="SSF46950">
    <property type="entry name" value="Double-stranded DNA-binding domain"/>
    <property type="match status" value="1"/>
</dbReference>
<dbReference type="InterPro" id="IPR036883">
    <property type="entry name" value="PDCD5-like_sf"/>
</dbReference>
<name>A0A8S0WDL3_CYCAE</name>
<dbReference type="AlphaFoldDB" id="A0A8S0WDL3"/>
<dbReference type="PIRSF" id="PIRSF015730">
    <property type="entry name" value="TFAR19"/>
    <property type="match status" value="1"/>
</dbReference>
<comment type="similarity">
    <text evidence="1">Belongs to the PDCD5 family.</text>
</comment>
<feature type="compositionally biased region" description="Basic and acidic residues" evidence="2">
    <location>
        <begin position="18"/>
        <end position="30"/>
    </location>
</feature>
<organism evidence="3 4">
    <name type="scientific">Cyclocybe aegerita</name>
    <name type="common">Black poplar mushroom</name>
    <name type="synonym">Agrocybe aegerita</name>
    <dbReference type="NCBI Taxonomy" id="1973307"/>
    <lineage>
        <taxon>Eukaryota</taxon>
        <taxon>Fungi</taxon>
        <taxon>Dikarya</taxon>
        <taxon>Basidiomycota</taxon>
        <taxon>Agaricomycotina</taxon>
        <taxon>Agaricomycetes</taxon>
        <taxon>Agaricomycetidae</taxon>
        <taxon>Agaricales</taxon>
        <taxon>Agaricineae</taxon>
        <taxon>Bolbitiaceae</taxon>
        <taxon>Cyclocybe</taxon>
    </lineage>
</organism>
<evidence type="ECO:0000313" key="3">
    <source>
        <dbReference type="EMBL" id="CAA7271809.1"/>
    </source>
</evidence>
<dbReference type="PANTHER" id="PTHR10840:SF0">
    <property type="entry name" value="PROGRAMMED CELL DEATH PROTEIN 5"/>
    <property type="match status" value="1"/>
</dbReference>
<dbReference type="Pfam" id="PF01984">
    <property type="entry name" value="dsDNA_bind"/>
    <property type="match status" value="1"/>
</dbReference>
<feature type="compositionally biased region" description="Polar residues" evidence="2">
    <location>
        <begin position="1"/>
        <end position="13"/>
    </location>
</feature>
<accession>A0A8S0WDL3</accession>
<feature type="region of interest" description="Disordered" evidence="2">
    <location>
        <begin position="1"/>
        <end position="30"/>
    </location>
</feature>
<protein>
    <recommendedName>
        <fullName evidence="5">DNA-binding TFAR19-related protein</fullName>
    </recommendedName>
</protein>
<sequence length="116" mass="13112">MESISPPNAQPGVQPNDEDAKRAQEEQMKRDLLATVLDTGARERLSRIALVSPERSKQIEMILLRMAQSGQLRGRVSEEQLIDLLDQMEAAQGKVNSKKPTIVYHRRKGLDDDFDI</sequence>
<evidence type="ECO:0000256" key="2">
    <source>
        <dbReference type="SAM" id="MobiDB-lite"/>
    </source>
</evidence>